<accession>A0A8H5TY47</accession>
<reference evidence="2 3" key="1">
    <citation type="submission" date="2020-05" db="EMBL/GenBank/DDBJ databases">
        <title>Identification and distribution of gene clusters putatively required for synthesis of sphingolipid metabolism inhibitors in phylogenetically diverse species of the filamentous fungus Fusarium.</title>
        <authorList>
            <person name="Kim H.-S."/>
            <person name="Busman M."/>
            <person name="Brown D.W."/>
            <person name="Divon H."/>
            <person name="Uhlig S."/>
            <person name="Proctor R.H."/>
        </authorList>
    </citation>
    <scope>NUCLEOTIDE SEQUENCE [LARGE SCALE GENOMIC DNA]</scope>
    <source>
        <strain evidence="2 3">NRRL 25311</strain>
    </source>
</reference>
<evidence type="ECO:0000313" key="3">
    <source>
        <dbReference type="Proteomes" id="UP000562682"/>
    </source>
</evidence>
<evidence type="ECO:0000313" key="2">
    <source>
        <dbReference type="EMBL" id="KAF5679286.1"/>
    </source>
</evidence>
<protein>
    <submittedName>
        <fullName evidence="2">Glycoside hydrolase family 18</fullName>
    </submittedName>
</protein>
<keyword evidence="2" id="KW-0378">Hydrolase</keyword>
<keyword evidence="3" id="KW-1185">Reference proteome</keyword>
<proteinExistence type="predicted"/>
<organism evidence="2 3">
    <name type="scientific">Fusarium denticulatum</name>
    <dbReference type="NCBI Taxonomy" id="48507"/>
    <lineage>
        <taxon>Eukaryota</taxon>
        <taxon>Fungi</taxon>
        <taxon>Dikarya</taxon>
        <taxon>Ascomycota</taxon>
        <taxon>Pezizomycotina</taxon>
        <taxon>Sordariomycetes</taxon>
        <taxon>Hypocreomycetidae</taxon>
        <taxon>Hypocreales</taxon>
        <taxon>Nectriaceae</taxon>
        <taxon>Fusarium</taxon>
        <taxon>Fusarium fujikuroi species complex</taxon>
    </lineage>
</organism>
<dbReference type="AlphaFoldDB" id="A0A8H5TY47"/>
<dbReference type="Proteomes" id="UP000562682">
    <property type="component" value="Unassembled WGS sequence"/>
</dbReference>
<dbReference type="EMBL" id="JAAOAK010000258">
    <property type="protein sequence ID" value="KAF5679286.1"/>
    <property type="molecule type" value="Genomic_DNA"/>
</dbReference>
<dbReference type="Pfam" id="PF14856">
    <property type="entry name" value="Hce2"/>
    <property type="match status" value="1"/>
</dbReference>
<comment type="caution">
    <text evidence="2">The sequence shown here is derived from an EMBL/GenBank/DDBJ whole genome shotgun (WGS) entry which is preliminary data.</text>
</comment>
<dbReference type="InterPro" id="IPR029226">
    <property type="entry name" value="Ecp2-like"/>
</dbReference>
<sequence length="250" mass="27743">MTIIEQSTNAAKDLLETTEQVTPCYYAIQSFINEKHSARPGFVGWHVVWGHHNRRPDQGINKHLRQERVKNLDTKFDPTTDKSYLAGLIDMNIMTPGAVRLPVCSPERAFNSWDTAAKGLGTFYLCDIPPCKKECGDSTFDNETSDAYPLVKDCQTIIKKIEGDAGTLWKHLVVWKPHREILTFGTCAFGIEAPAVNVNADLNFGGQDVIGMINTVVEKYGQGGKISANGDLSCNGTVKNQPVRWGIYHT</sequence>
<dbReference type="GO" id="GO:0016787">
    <property type="term" value="F:hydrolase activity"/>
    <property type="evidence" value="ECO:0007669"/>
    <property type="project" value="UniProtKB-KW"/>
</dbReference>
<evidence type="ECO:0000259" key="1">
    <source>
        <dbReference type="Pfam" id="PF14856"/>
    </source>
</evidence>
<gene>
    <name evidence="2" type="ORF">FDENT_8799</name>
</gene>
<feature type="domain" description="Ecp2 effector protein-like" evidence="1">
    <location>
        <begin position="135"/>
        <end position="234"/>
    </location>
</feature>
<name>A0A8H5TY47_9HYPO</name>